<feature type="domain" description="ABC3 transporter permease C-terminal" evidence="7">
    <location>
        <begin position="285"/>
        <end position="396"/>
    </location>
</feature>
<dbReference type="EMBL" id="SGXA01000001">
    <property type="protein sequence ID" value="RZS76479.1"/>
    <property type="molecule type" value="Genomic_DNA"/>
</dbReference>
<feature type="transmembrane region" description="Helical" evidence="6">
    <location>
        <begin position="330"/>
        <end position="351"/>
    </location>
</feature>
<organism evidence="9 10">
    <name type="scientific">Pseudobacter ginsenosidimutans</name>
    <dbReference type="NCBI Taxonomy" id="661488"/>
    <lineage>
        <taxon>Bacteria</taxon>
        <taxon>Pseudomonadati</taxon>
        <taxon>Bacteroidota</taxon>
        <taxon>Chitinophagia</taxon>
        <taxon>Chitinophagales</taxon>
        <taxon>Chitinophagaceae</taxon>
        <taxon>Pseudobacter</taxon>
    </lineage>
</organism>
<feature type="domain" description="MacB-like periplasmic core" evidence="8">
    <location>
        <begin position="20"/>
        <end position="239"/>
    </location>
</feature>
<evidence type="ECO:0000259" key="8">
    <source>
        <dbReference type="Pfam" id="PF12704"/>
    </source>
</evidence>
<keyword evidence="5 6" id="KW-0472">Membrane</keyword>
<feature type="transmembrane region" description="Helical" evidence="6">
    <location>
        <begin position="421"/>
        <end position="440"/>
    </location>
</feature>
<evidence type="ECO:0000256" key="1">
    <source>
        <dbReference type="ARBA" id="ARBA00004651"/>
    </source>
</evidence>
<dbReference type="GO" id="GO:0005886">
    <property type="term" value="C:plasma membrane"/>
    <property type="evidence" value="ECO:0007669"/>
    <property type="project" value="UniProtKB-SubCell"/>
</dbReference>
<dbReference type="GO" id="GO:0022857">
    <property type="term" value="F:transmembrane transporter activity"/>
    <property type="evidence" value="ECO:0007669"/>
    <property type="project" value="TreeGrafter"/>
</dbReference>
<dbReference type="InterPro" id="IPR025857">
    <property type="entry name" value="MacB_PCD"/>
</dbReference>
<reference evidence="9 10" key="1">
    <citation type="submission" date="2019-02" db="EMBL/GenBank/DDBJ databases">
        <title>Genomic Encyclopedia of Type Strains, Phase IV (KMG-IV): sequencing the most valuable type-strain genomes for metagenomic binning, comparative biology and taxonomic classification.</title>
        <authorList>
            <person name="Goeker M."/>
        </authorList>
    </citation>
    <scope>NUCLEOTIDE SEQUENCE [LARGE SCALE GENOMIC DNA]</scope>
    <source>
        <strain evidence="9 10">DSM 18116</strain>
    </source>
</reference>
<dbReference type="Pfam" id="PF02687">
    <property type="entry name" value="FtsX"/>
    <property type="match status" value="2"/>
</dbReference>
<evidence type="ECO:0000256" key="6">
    <source>
        <dbReference type="SAM" id="Phobius"/>
    </source>
</evidence>
<feature type="transmembrane region" description="Helical" evidence="6">
    <location>
        <begin position="279"/>
        <end position="301"/>
    </location>
</feature>
<keyword evidence="4 6" id="KW-1133">Transmembrane helix</keyword>
<dbReference type="AlphaFoldDB" id="A0A4Q7N5Z6"/>
<feature type="transmembrane region" description="Helical" evidence="6">
    <location>
        <begin position="749"/>
        <end position="769"/>
    </location>
</feature>
<name>A0A4Q7N5Z6_9BACT</name>
<keyword evidence="2" id="KW-1003">Cell membrane</keyword>
<feature type="transmembrane region" description="Helical" evidence="6">
    <location>
        <begin position="21"/>
        <end position="41"/>
    </location>
</feature>
<dbReference type="Proteomes" id="UP000293874">
    <property type="component" value="Unassembled WGS sequence"/>
</dbReference>
<feature type="transmembrane region" description="Helical" evidence="6">
    <location>
        <begin position="717"/>
        <end position="737"/>
    </location>
</feature>
<comment type="caution">
    <text evidence="9">The sequence shown here is derived from an EMBL/GenBank/DDBJ whole genome shotgun (WGS) entry which is preliminary data.</text>
</comment>
<keyword evidence="10" id="KW-1185">Reference proteome</keyword>
<comment type="subcellular location">
    <subcellularLocation>
        <location evidence="1">Cell membrane</location>
        <topology evidence="1">Multi-pass membrane protein</topology>
    </subcellularLocation>
</comment>
<evidence type="ECO:0000313" key="10">
    <source>
        <dbReference type="Proteomes" id="UP000293874"/>
    </source>
</evidence>
<gene>
    <name evidence="9" type="ORF">EV199_2364</name>
</gene>
<proteinExistence type="predicted"/>
<evidence type="ECO:0000256" key="2">
    <source>
        <dbReference type="ARBA" id="ARBA00022475"/>
    </source>
</evidence>
<dbReference type="InterPro" id="IPR003838">
    <property type="entry name" value="ABC3_permease_C"/>
</dbReference>
<feature type="transmembrane region" description="Helical" evidence="6">
    <location>
        <begin position="371"/>
        <end position="396"/>
    </location>
</feature>
<feature type="transmembrane region" description="Helical" evidence="6">
    <location>
        <begin position="665"/>
        <end position="689"/>
    </location>
</feature>
<dbReference type="InterPro" id="IPR050250">
    <property type="entry name" value="Macrolide_Exporter_MacB"/>
</dbReference>
<evidence type="ECO:0000259" key="7">
    <source>
        <dbReference type="Pfam" id="PF02687"/>
    </source>
</evidence>
<dbReference type="PANTHER" id="PTHR30572">
    <property type="entry name" value="MEMBRANE COMPONENT OF TRANSPORTER-RELATED"/>
    <property type="match status" value="1"/>
</dbReference>
<accession>A0A4Q7N5Z6</accession>
<evidence type="ECO:0000256" key="4">
    <source>
        <dbReference type="ARBA" id="ARBA00022989"/>
    </source>
</evidence>
<keyword evidence="3 6" id="KW-0812">Transmembrane</keyword>
<dbReference type="OrthoDB" id="5933722at2"/>
<feature type="domain" description="ABC3 transporter permease C-terminal" evidence="7">
    <location>
        <begin position="668"/>
        <end position="781"/>
    </location>
</feature>
<dbReference type="PANTHER" id="PTHR30572:SF18">
    <property type="entry name" value="ABC-TYPE MACROLIDE FAMILY EXPORT SYSTEM PERMEASE COMPONENT 2"/>
    <property type="match status" value="1"/>
</dbReference>
<evidence type="ECO:0000313" key="9">
    <source>
        <dbReference type="EMBL" id="RZS76479.1"/>
    </source>
</evidence>
<evidence type="ECO:0000256" key="5">
    <source>
        <dbReference type="ARBA" id="ARBA00023136"/>
    </source>
</evidence>
<sequence length="788" mass="88020">MLLNYFKIGFRNLWKNKRFSAINLLGLSIGMAAAILILLWIQHELSFDRFYTDQERIYKVMNRADFDGKLQVWSATPKILGKTLKAEYPDIEYMSRADDNNLLLIAGNKKINGAGMFADPDFLHIFDFKLKQGSVSKALDGTYSVVLTATLAKKLFGNEDPMGKVISMNPYNEASNFTVTGVLEDLPDNSQFKFEFILPWLYMTKLGWDDDWWGNNSVSTFVKLKPNVNEATLNEKIKKVTITHSNNDEDTEVFLHPVSKLRLWEQFDNGVNVGGRISLVRLFGVIAGLILLIACINFMNLSTARSEKRAREVGIRKVVGAQRGSLIGQFLGESVLLTFIAGLVALILVHLSLPAFNNLVTKVLFVPYTNIYFWLMAAGFVLFTGLLAGSYPAFYLSSFRPIRVLKGAAHKVQALITPRKLLVVTQFTIAIVLIVSTIIIRQQIKHAQDRDAGYNRSDLGYIHLTKEIKKNYDVIAQALISSGAVLSMSKTSAPLTENWSNSWGISWDGKDESSKIVLDRFCTDGNLVKTAGFTLIKGRDINLKEFPGDSLSALINESAASLMGFKDPLGKTFGDMNKTWTIVGVVKDVILASPYLPKLPMVIAGPKGWFNVLHIRLNPERSTADNLKAVEAVYKKFNPDFPFNFKFIDTEYEKKFNDEKRIATLASLFAGLTIFISCLGLFALATYMAENRIKEIGVRKVLGASVLSITTLLSKDFLALVLVSLVIATPIAWWAMHTWLQDYTYRISIQWWVFILAGAGAILIALATVSYNSIKAAMSNPTKSLRSE</sequence>
<evidence type="ECO:0000256" key="3">
    <source>
        <dbReference type="ARBA" id="ARBA00022692"/>
    </source>
</evidence>
<dbReference type="Pfam" id="PF12704">
    <property type="entry name" value="MacB_PCD"/>
    <property type="match status" value="1"/>
</dbReference>
<protein>
    <submittedName>
        <fullName evidence="9">ABC-type antimicrobial peptide transport system permease subunit</fullName>
    </submittedName>
</protein>